<dbReference type="Pfam" id="PF07690">
    <property type="entry name" value="MFS_1"/>
    <property type="match status" value="1"/>
</dbReference>
<evidence type="ECO:0000256" key="6">
    <source>
        <dbReference type="SAM" id="Phobius"/>
    </source>
</evidence>
<dbReference type="PANTHER" id="PTHR43791:SF40">
    <property type="entry name" value="THIAMINE PATHWAY TRANSPORTER THI73"/>
    <property type="match status" value="1"/>
</dbReference>
<evidence type="ECO:0000313" key="8">
    <source>
        <dbReference type="EMBL" id="OCH90888.1"/>
    </source>
</evidence>
<dbReference type="SUPFAM" id="SSF103473">
    <property type="entry name" value="MFS general substrate transporter"/>
    <property type="match status" value="1"/>
</dbReference>
<protein>
    <submittedName>
        <fullName evidence="8">MFS general substrate transporter</fullName>
    </submittedName>
</protein>
<feature type="transmembrane region" description="Helical" evidence="6">
    <location>
        <begin position="414"/>
        <end position="437"/>
    </location>
</feature>
<dbReference type="Proteomes" id="UP000250043">
    <property type="component" value="Unassembled WGS sequence"/>
</dbReference>
<name>A0A8E2ATW2_9APHY</name>
<dbReference type="OrthoDB" id="6730379at2759"/>
<evidence type="ECO:0000256" key="5">
    <source>
        <dbReference type="ARBA" id="ARBA00023136"/>
    </source>
</evidence>
<evidence type="ECO:0000256" key="2">
    <source>
        <dbReference type="ARBA" id="ARBA00022448"/>
    </source>
</evidence>
<dbReference type="Gene3D" id="1.20.1250.20">
    <property type="entry name" value="MFS general substrate transporter like domains"/>
    <property type="match status" value="2"/>
</dbReference>
<dbReference type="PROSITE" id="PS50850">
    <property type="entry name" value="MFS"/>
    <property type="match status" value="1"/>
</dbReference>
<evidence type="ECO:0000256" key="4">
    <source>
        <dbReference type="ARBA" id="ARBA00022989"/>
    </source>
</evidence>
<comment type="subcellular location">
    <subcellularLocation>
        <location evidence="1">Membrane</location>
        <topology evidence="1">Multi-pass membrane protein</topology>
    </subcellularLocation>
</comment>
<evidence type="ECO:0000259" key="7">
    <source>
        <dbReference type="PROSITE" id="PS50850"/>
    </source>
</evidence>
<dbReference type="PANTHER" id="PTHR43791">
    <property type="entry name" value="PERMEASE-RELATED"/>
    <property type="match status" value="1"/>
</dbReference>
<feature type="transmembrane region" description="Helical" evidence="6">
    <location>
        <begin position="158"/>
        <end position="180"/>
    </location>
</feature>
<proteinExistence type="predicted"/>
<dbReference type="InterPro" id="IPR011701">
    <property type="entry name" value="MFS"/>
</dbReference>
<organism evidence="8 9">
    <name type="scientific">Obba rivulosa</name>
    <dbReference type="NCBI Taxonomy" id="1052685"/>
    <lineage>
        <taxon>Eukaryota</taxon>
        <taxon>Fungi</taxon>
        <taxon>Dikarya</taxon>
        <taxon>Basidiomycota</taxon>
        <taxon>Agaricomycotina</taxon>
        <taxon>Agaricomycetes</taxon>
        <taxon>Polyporales</taxon>
        <taxon>Gelatoporiaceae</taxon>
        <taxon>Obba</taxon>
    </lineage>
</organism>
<dbReference type="GO" id="GO:0022857">
    <property type="term" value="F:transmembrane transporter activity"/>
    <property type="evidence" value="ECO:0007669"/>
    <property type="project" value="InterPro"/>
</dbReference>
<feature type="transmembrane region" description="Helical" evidence="6">
    <location>
        <begin position="98"/>
        <end position="122"/>
    </location>
</feature>
<gene>
    <name evidence="8" type="ORF">OBBRIDRAFT_729821</name>
</gene>
<dbReference type="InterPro" id="IPR020846">
    <property type="entry name" value="MFS_dom"/>
</dbReference>
<feature type="transmembrane region" description="Helical" evidence="6">
    <location>
        <begin position="70"/>
        <end position="91"/>
    </location>
</feature>
<evidence type="ECO:0000313" key="9">
    <source>
        <dbReference type="Proteomes" id="UP000250043"/>
    </source>
</evidence>
<feature type="transmembrane region" description="Helical" evidence="6">
    <location>
        <begin position="297"/>
        <end position="316"/>
    </location>
</feature>
<dbReference type="EMBL" id="KV722395">
    <property type="protein sequence ID" value="OCH90888.1"/>
    <property type="molecule type" value="Genomic_DNA"/>
</dbReference>
<feature type="transmembrane region" description="Helical" evidence="6">
    <location>
        <begin position="349"/>
        <end position="369"/>
    </location>
</feature>
<keyword evidence="9" id="KW-1185">Reference proteome</keyword>
<accession>A0A8E2ATW2</accession>
<feature type="transmembrane region" description="Helical" evidence="6">
    <location>
        <begin position="323"/>
        <end position="343"/>
    </location>
</feature>
<keyword evidence="2" id="KW-0813">Transport</keyword>
<evidence type="ECO:0000256" key="3">
    <source>
        <dbReference type="ARBA" id="ARBA00022692"/>
    </source>
</evidence>
<reference evidence="8 9" key="1">
    <citation type="submission" date="2016-07" db="EMBL/GenBank/DDBJ databases">
        <title>Draft genome of the white-rot fungus Obba rivulosa 3A-2.</title>
        <authorList>
            <consortium name="DOE Joint Genome Institute"/>
            <person name="Miettinen O."/>
            <person name="Riley R."/>
            <person name="Acob R."/>
            <person name="Barry K."/>
            <person name="Cullen D."/>
            <person name="De Vries R."/>
            <person name="Hainaut M."/>
            <person name="Hatakka A."/>
            <person name="Henrissat B."/>
            <person name="Hilden K."/>
            <person name="Kuo R."/>
            <person name="Labutti K."/>
            <person name="Lipzen A."/>
            <person name="Makela M.R."/>
            <person name="Sandor L."/>
            <person name="Spatafora J.W."/>
            <person name="Grigoriev I.V."/>
            <person name="Hibbett D.S."/>
        </authorList>
    </citation>
    <scope>NUCLEOTIDE SEQUENCE [LARGE SCALE GENOMIC DNA]</scope>
    <source>
        <strain evidence="8 9">3A-2</strain>
    </source>
</reference>
<feature type="transmembrane region" description="Helical" evidence="6">
    <location>
        <begin position="258"/>
        <end position="277"/>
    </location>
</feature>
<feature type="domain" description="Major facilitator superfamily (MFS) profile" evidence="7">
    <location>
        <begin position="32"/>
        <end position="440"/>
    </location>
</feature>
<feature type="transmembrane region" description="Helical" evidence="6">
    <location>
        <begin position="32"/>
        <end position="50"/>
    </location>
</feature>
<evidence type="ECO:0000256" key="1">
    <source>
        <dbReference type="ARBA" id="ARBA00004141"/>
    </source>
</evidence>
<keyword evidence="4 6" id="KW-1133">Transmembrane helix</keyword>
<feature type="transmembrane region" description="Helical" evidence="6">
    <location>
        <begin position="192"/>
        <end position="211"/>
    </location>
</feature>
<keyword evidence="3 6" id="KW-0812">Transmembrane</keyword>
<dbReference type="GO" id="GO:0016020">
    <property type="term" value="C:membrane"/>
    <property type="evidence" value="ECO:0007669"/>
    <property type="project" value="UniProtKB-SubCell"/>
</dbReference>
<feature type="transmembrane region" description="Helical" evidence="6">
    <location>
        <begin position="128"/>
        <end position="146"/>
    </location>
</feature>
<dbReference type="AlphaFoldDB" id="A0A8E2ATW2"/>
<dbReference type="InterPro" id="IPR036259">
    <property type="entry name" value="MFS_trans_sf"/>
</dbReference>
<sequence length="473" mass="52026">MANSEKVPIPEEPSKNNEALLRRIVRKIDYRLNPLMLACYTLQFVDKVLLNYANIMGLSKDVGMNGSQFSWLATAFFIVFSVAQLPGGYFLARYPVNVYLGCNMVLCGISLACTSACTNYASLVACRVFLAIGESSIAPSLSLVTMKWYTREESSKRYGFWYTGLGWGQIIGGLLSFGFQHVPHGAFGSWRGMFLTLGLVNLLVAAWSFVIPDNPASATFLDAEEREWCTRRLLLANKTAPNARRFNWRQAFRSLQDVAVWLIFLISALCSLLSGAITTFSSTLITGFGYSPEHAALLNIPSGAVTIISTLLATYFDRQVPRSLAILILVAPSITGGALMSFAHGKAASLVGIWLINTVTPILIIAMSWAQANCAGHTKRVVYNAMVMIAFGVGNICGPQTFRAKQAPTYRSATITILVATALAGVVTVILLFIYIFRNRRMSRRDTLEDVDAEVHTIANQTDLDMPTFTYVY</sequence>
<keyword evidence="5 6" id="KW-0472">Membrane</keyword>
<feature type="transmembrane region" description="Helical" evidence="6">
    <location>
        <begin position="381"/>
        <end position="402"/>
    </location>
</feature>